<dbReference type="Pfam" id="PF13857">
    <property type="entry name" value="Ank_5"/>
    <property type="match status" value="1"/>
</dbReference>
<sequence>MIAEMRGYSARSTATFCDWSGMCIAVVSGGGGGSSSGVSFDAAAVSVAVVAAAAAVSRSANVLCTRYYASLCVQSRRRRRRRRQRQRAETVAALAAAVETPLSPQALEHAHLALQTPYVPFLYLYAKLLLLSSERTERTIARLSTRYHPLLCDIFPASRERAPRIRQRHKHADDSTPRRCLRSLLLLLLLHWKTVRTGFLVDRELADRVYARDRRDIFENFSRLPLFSELCLMWLLSQEILVDYYDPGIIFTYIHDSRAWLSYLKNLIFLKKRRVHWDCRRVWRRRSIRAFEDVKSAEPNVEYAQSSSREAKAKRSPLSHEVRVQADCVLRANLNRARCAAQLPFIGDFASARREPCSLLNELGAWPIGSTIYTHRAGKLGPPLREQYQELESSRGCLCHRRVILGLQKLPLIVQGSELTSFIAINKEIPQTVQINAQDKSGRTPLHCAVARRDGSLVELMLRRGADPNLADEEGSTPLHLICDTFDFYHEFMELFFRLNKEIQQTVRVDARNKKGRTPLHEVVHSRCKNYARVLLRNGADPNLAKKDGSTPLHIICESMDDNDELAKILFEFSDEKYHPVQIDVRNKLGNTPLHLALNKGYKKLVELLLRKGSDPHLTNAEGLTSLQIISKLYSGDDMAKILFEISDERHRTLLVNALDKEGRTPLQWAVATLKPDMVRLLLNHGADLSNFIFPADRDFFKYVEFHSVIGRTIEFKLTVTLGILGVIESLEKGGYEMELSDALMIMMFFARDGLFEMKVKFDECTWKDSLKGGKDRELYRHECMCVRAFSRII</sequence>
<name>A0A6H5IKM4_9HYME</name>
<accession>A0A6H5IKM4</accession>
<reference evidence="4 5" key="1">
    <citation type="submission" date="2020-02" db="EMBL/GenBank/DDBJ databases">
        <authorList>
            <person name="Ferguson B K."/>
        </authorList>
    </citation>
    <scope>NUCLEOTIDE SEQUENCE [LARGE SCALE GENOMIC DNA]</scope>
</reference>
<evidence type="ECO:0000256" key="1">
    <source>
        <dbReference type="ARBA" id="ARBA00022737"/>
    </source>
</evidence>
<dbReference type="PRINTS" id="PR01415">
    <property type="entry name" value="ANKYRIN"/>
</dbReference>
<feature type="repeat" description="ANK" evidence="3">
    <location>
        <begin position="589"/>
        <end position="621"/>
    </location>
</feature>
<dbReference type="PANTHER" id="PTHR24124">
    <property type="entry name" value="ANKYRIN REPEAT FAMILY A"/>
    <property type="match status" value="1"/>
</dbReference>
<dbReference type="OrthoDB" id="194358at2759"/>
<dbReference type="AlphaFoldDB" id="A0A6H5IKM4"/>
<dbReference type="InterPro" id="IPR002110">
    <property type="entry name" value="Ankyrin_rpt"/>
</dbReference>
<dbReference type="GO" id="GO:0010468">
    <property type="term" value="P:regulation of gene expression"/>
    <property type="evidence" value="ECO:0007669"/>
    <property type="project" value="TreeGrafter"/>
</dbReference>
<organism evidence="4 5">
    <name type="scientific">Trichogramma brassicae</name>
    <dbReference type="NCBI Taxonomy" id="86971"/>
    <lineage>
        <taxon>Eukaryota</taxon>
        <taxon>Metazoa</taxon>
        <taxon>Ecdysozoa</taxon>
        <taxon>Arthropoda</taxon>
        <taxon>Hexapoda</taxon>
        <taxon>Insecta</taxon>
        <taxon>Pterygota</taxon>
        <taxon>Neoptera</taxon>
        <taxon>Endopterygota</taxon>
        <taxon>Hymenoptera</taxon>
        <taxon>Apocrita</taxon>
        <taxon>Proctotrupomorpha</taxon>
        <taxon>Chalcidoidea</taxon>
        <taxon>Trichogrammatidae</taxon>
        <taxon>Trichogramma</taxon>
    </lineage>
</organism>
<dbReference type="PROSITE" id="PS50297">
    <property type="entry name" value="ANK_REP_REGION"/>
    <property type="match status" value="4"/>
</dbReference>
<dbReference type="InterPro" id="IPR036770">
    <property type="entry name" value="Ankyrin_rpt-contain_sf"/>
</dbReference>
<evidence type="ECO:0000313" key="5">
    <source>
        <dbReference type="Proteomes" id="UP000479190"/>
    </source>
</evidence>
<dbReference type="PANTHER" id="PTHR24124:SF14">
    <property type="entry name" value="CHROMOSOME UNDETERMINED SCAFFOLD_25, WHOLE GENOME SHOTGUN SEQUENCE"/>
    <property type="match status" value="1"/>
</dbReference>
<dbReference type="PROSITE" id="PS50088">
    <property type="entry name" value="ANK_REPEAT"/>
    <property type="match status" value="4"/>
</dbReference>
<dbReference type="Gene3D" id="1.25.40.20">
    <property type="entry name" value="Ankyrin repeat-containing domain"/>
    <property type="match status" value="3"/>
</dbReference>
<evidence type="ECO:0000256" key="2">
    <source>
        <dbReference type="ARBA" id="ARBA00023043"/>
    </source>
</evidence>
<keyword evidence="2 3" id="KW-0040">ANK repeat</keyword>
<feature type="repeat" description="ANK" evidence="3">
    <location>
        <begin position="662"/>
        <end position="690"/>
    </location>
</feature>
<keyword evidence="5" id="KW-1185">Reference proteome</keyword>
<evidence type="ECO:0000313" key="4">
    <source>
        <dbReference type="EMBL" id="CAB0035311.1"/>
    </source>
</evidence>
<dbReference type="Pfam" id="PF00023">
    <property type="entry name" value="Ank"/>
    <property type="match status" value="1"/>
</dbReference>
<keyword evidence="1" id="KW-0677">Repeat</keyword>
<dbReference type="EMBL" id="CADCXV010000778">
    <property type="protein sequence ID" value="CAB0035311.1"/>
    <property type="molecule type" value="Genomic_DNA"/>
</dbReference>
<dbReference type="SMART" id="SM00248">
    <property type="entry name" value="ANK"/>
    <property type="match status" value="6"/>
</dbReference>
<feature type="repeat" description="ANK" evidence="3">
    <location>
        <begin position="515"/>
        <end position="547"/>
    </location>
</feature>
<feature type="repeat" description="ANK" evidence="3">
    <location>
        <begin position="441"/>
        <end position="473"/>
    </location>
</feature>
<dbReference type="GO" id="GO:0005634">
    <property type="term" value="C:nucleus"/>
    <property type="evidence" value="ECO:0007669"/>
    <property type="project" value="TreeGrafter"/>
</dbReference>
<dbReference type="SUPFAM" id="SSF48403">
    <property type="entry name" value="Ankyrin repeat"/>
    <property type="match status" value="1"/>
</dbReference>
<dbReference type="Proteomes" id="UP000479190">
    <property type="component" value="Unassembled WGS sequence"/>
</dbReference>
<gene>
    <name evidence="4" type="ORF">TBRA_LOCUS7209</name>
</gene>
<dbReference type="Pfam" id="PF12796">
    <property type="entry name" value="Ank_2"/>
    <property type="match status" value="1"/>
</dbReference>
<proteinExistence type="predicted"/>
<protein>
    <submittedName>
        <fullName evidence="4">Uncharacterized protein</fullName>
    </submittedName>
</protein>
<evidence type="ECO:0000256" key="3">
    <source>
        <dbReference type="PROSITE-ProRule" id="PRU00023"/>
    </source>
</evidence>